<name>T1HSJ3_RHOPR</name>
<feature type="region of interest" description="Disordered" evidence="1">
    <location>
        <begin position="315"/>
        <end position="346"/>
    </location>
</feature>
<feature type="compositionally biased region" description="Polar residues" evidence="1">
    <location>
        <begin position="189"/>
        <end position="204"/>
    </location>
</feature>
<feature type="region of interest" description="Disordered" evidence="1">
    <location>
        <begin position="179"/>
        <end position="207"/>
    </location>
</feature>
<dbReference type="EnsemblMetazoa" id="RPRC007013-RA">
    <property type="protein sequence ID" value="RPRC007013-PA"/>
    <property type="gene ID" value="RPRC007013"/>
</dbReference>
<evidence type="ECO:0000256" key="1">
    <source>
        <dbReference type="SAM" id="MobiDB-lite"/>
    </source>
</evidence>
<proteinExistence type="predicted"/>
<organism evidence="2 3">
    <name type="scientific">Rhodnius prolixus</name>
    <name type="common">Triatomid bug</name>
    <dbReference type="NCBI Taxonomy" id="13249"/>
    <lineage>
        <taxon>Eukaryota</taxon>
        <taxon>Metazoa</taxon>
        <taxon>Ecdysozoa</taxon>
        <taxon>Arthropoda</taxon>
        <taxon>Hexapoda</taxon>
        <taxon>Insecta</taxon>
        <taxon>Pterygota</taxon>
        <taxon>Neoptera</taxon>
        <taxon>Paraneoptera</taxon>
        <taxon>Hemiptera</taxon>
        <taxon>Heteroptera</taxon>
        <taxon>Panheteroptera</taxon>
        <taxon>Cimicomorpha</taxon>
        <taxon>Reduviidae</taxon>
        <taxon>Triatominae</taxon>
        <taxon>Rhodnius</taxon>
    </lineage>
</organism>
<dbReference type="Proteomes" id="UP000015103">
    <property type="component" value="Unassembled WGS sequence"/>
</dbReference>
<dbReference type="AlphaFoldDB" id="T1HSJ3"/>
<reference evidence="2" key="1">
    <citation type="submission" date="2015-05" db="UniProtKB">
        <authorList>
            <consortium name="EnsemblMetazoa"/>
        </authorList>
    </citation>
    <scope>IDENTIFICATION</scope>
</reference>
<sequence length="362" mass="39801">MPPKFGTVSTPSSRIKRSRSSPELEYKKSVKKVSSDIKEMDISTVSTDTEVGQMTMSQLTQLMSTVMNNLLDAKLGSLATKDDIKALHDDYSALKEANRELVGEIEALKQVLNVSINIHSIYVAPLGRKDAKYFCSNYGDKEVATTKGSTPEQHTASPSIITDNTLKDILNTPEKLKTQTCDTLKDPETPSTTRRNVFSTTPSKKNNKTELETLNKSNAGRQSFLDMLDSMVSPIHKDNKKYEKLNTPPAPKKQAILAFPELPALSVKNVSGEDTENAEPVKVTAFVKALPNTTATCFKKSGSLFSKKLLTKPKPSISHKLGPAKTVGLKRKKSSSNDSTKPCQPSVFDMFSFQPKAKLKIQ</sequence>
<protein>
    <submittedName>
        <fullName evidence="2">Uncharacterized protein</fullName>
    </submittedName>
</protein>
<keyword evidence="3" id="KW-1185">Reference proteome</keyword>
<accession>T1HSJ3</accession>
<dbReference type="HOGENOM" id="CLU_765759_0_0_1"/>
<dbReference type="EMBL" id="ACPB03008823">
    <property type="status" value="NOT_ANNOTATED_CDS"/>
    <property type="molecule type" value="Genomic_DNA"/>
</dbReference>
<evidence type="ECO:0000313" key="2">
    <source>
        <dbReference type="EnsemblMetazoa" id="RPRC007013-PA"/>
    </source>
</evidence>
<dbReference type="InParanoid" id="T1HSJ3"/>
<evidence type="ECO:0000313" key="3">
    <source>
        <dbReference type="Proteomes" id="UP000015103"/>
    </source>
</evidence>
<feature type="region of interest" description="Disordered" evidence="1">
    <location>
        <begin position="1"/>
        <end position="28"/>
    </location>
</feature>
<dbReference type="VEuPathDB" id="VectorBase:RPRC007013"/>